<name>A0A067S6U3_GALM3</name>
<keyword evidence="2" id="KW-1185">Reference proteome</keyword>
<dbReference type="STRING" id="685588.A0A067S6U3"/>
<reference evidence="2" key="1">
    <citation type="journal article" date="2014" name="Proc. Natl. Acad. Sci. U.S.A.">
        <title>Extensive sampling of basidiomycete genomes demonstrates inadequacy of the white-rot/brown-rot paradigm for wood decay fungi.</title>
        <authorList>
            <person name="Riley R."/>
            <person name="Salamov A.A."/>
            <person name="Brown D.W."/>
            <person name="Nagy L.G."/>
            <person name="Floudas D."/>
            <person name="Held B.W."/>
            <person name="Levasseur A."/>
            <person name="Lombard V."/>
            <person name="Morin E."/>
            <person name="Otillar R."/>
            <person name="Lindquist E.A."/>
            <person name="Sun H."/>
            <person name="LaButti K.M."/>
            <person name="Schmutz J."/>
            <person name="Jabbour D."/>
            <person name="Luo H."/>
            <person name="Baker S.E."/>
            <person name="Pisabarro A.G."/>
            <person name="Walton J.D."/>
            <person name="Blanchette R.A."/>
            <person name="Henrissat B."/>
            <person name="Martin F."/>
            <person name="Cullen D."/>
            <person name="Hibbett D.S."/>
            <person name="Grigoriev I.V."/>
        </authorList>
    </citation>
    <scope>NUCLEOTIDE SEQUENCE [LARGE SCALE GENOMIC DNA]</scope>
    <source>
        <strain evidence="2">CBS 339.88</strain>
    </source>
</reference>
<gene>
    <name evidence="1" type="ORF">GALMADRAFT_147795</name>
</gene>
<dbReference type="OrthoDB" id="6132182at2759"/>
<organism evidence="1 2">
    <name type="scientific">Galerina marginata (strain CBS 339.88)</name>
    <dbReference type="NCBI Taxonomy" id="685588"/>
    <lineage>
        <taxon>Eukaryota</taxon>
        <taxon>Fungi</taxon>
        <taxon>Dikarya</taxon>
        <taxon>Basidiomycota</taxon>
        <taxon>Agaricomycotina</taxon>
        <taxon>Agaricomycetes</taxon>
        <taxon>Agaricomycetidae</taxon>
        <taxon>Agaricales</taxon>
        <taxon>Agaricineae</taxon>
        <taxon>Strophariaceae</taxon>
        <taxon>Galerina</taxon>
    </lineage>
</organism>
<dbReference type="Proteomes" id="UP000027222">
    <property type="component" value="Unassembled WGS sequence"/>
</dbReference>
<protein>
    <submittedName>
        <fullName evidence="1">Uncharacterized protein</fullName>
    </submittedName>
</protein>
<dbReference type="EMBL" id="KL142422">
    <property type="protein sequence ID" value="KDR66570.1"/>
    <property type="molecule type" value="Genomic_DNA"/>
</dbReference>
<evidence type="ECO:0000313" key="1">
    <source>
        <dbReference type="EMBL" id="KDR66570.1"/>
    </source>
</evidence>
<sequence length="147" mass="16789">MPHNTSVIETQFRPSQPRLNPNSSFFDDLTFVHNDLVEIVEDGAFAGFKLAYPVPHNLRRRVRLRPWLNTSRDFHIIPTRMVNESFPRVEVTRVVNSYVGDYRGFQKELGALPGMPSSVTALLEVILLESARLTTRRSMPQIGRLVA</sequence>
<dbReference type="HOGENOM" id="CLU_1768205_0_0_1"/>
<dbReference type="AlphaFoldDB" id="A0A067S6U3"/>
<accession>A0A067S6U3</accession>
<proteinExistence type="predicted"/>
<evidence type="ECO:0000313" key="2">
    <source>
        <dbReference type="Proteomes" id="UP000027222"/>
    </source>
</evidence>